<dbReference type="CDD" id="cd03709">
    <property type="entry name" value="lepA_C"/>
    <property type="match status" value="1"/>
</dbReference>
<keyword evidence="5" id="KW-0648">Protein biosynthesis</keyword>
<dbReference type="InterPro" id="IPR035654">
    <property type="entry name" value="LepA_IV"/>
</dbReference>
<dbReference type="FunFam" id="3.30.70.2570:FF:000001">
    <property type="entry name" value="Translation factor GUF1, mitochondrial"/>
    <property type="match status" value="1"/>
</dbReference>
<evidence type="ECO:0000256" key="2">
    <source>
        <dbReference type="ARBA" id="ARBA00022475"/>
    </source>
</evidence>
<evidence type="ECO:0000256" key="4">
    <source>
        <dbReference type="ARBA" id="ARBA00022801"/>
    </source>
</evidence>
<proteinExistence type="inferred from homology"/>
<dbReference type="SUPFAM" id="SSF54980">
    <property type="entry name" value="EF-G C-terminal domain-like"/>
    <property type="match status" value="1"/>
</dbReference>
<sequence>MDRIDEPYIHAQIITKSEFIGQIMTLCLAKRGELVKQDYLTSDRVELSYNMPLAEIVFDFYDKLKSISKGYASFDYYSTGFKQAKLIKLDILLNGESVDALSTLIHFDNAYTLGRRMCEKLKELIPRQQFDIAIQAAIGTKIIARETVKAVRKDVTAKCYGGDISRKRKLLEKQKKGKKRMKQVGNVEVPQKAFLAVLKLD</sequence>
<dbReference type="InterPro" id="IPR000640">
    <property type="entry name" value="EFG_V-like"/>
</dbReference>
<reference evidence="14 15" key="1">
    <citation type="journal article" date="2014" name="Genome Announc.">
        <title>Draft Genome Sequence of Cytophaga fermentans JCM 21142T, a Facultative Anaerobe Isolated from Marine Mud.</title>
        <authorList>
            <person name="Starns D."/>
            <person name="Oshima K."/>
            <person name="Suda W."/>
            <person name="Iino T."/>
            <person name="Yuki M."/>
            <person name="Inoue J."/>
            <person name="Kitamura K."/>
            <person name="Iida T."/>
            <person name="Darby A."/>
            <person name="Hattori M."/>
            <person name="Ohkuma M."/>
        </authorList>
    </citation>
    <scope>NUCLEOTIDE SEQUENCE [LARGE SCALE GENOMIC DNA]</scope>
    <source>
        <strain evidence="14 15">JCM 21142</strain>
    </source>
</reference>
<keyword evidence="6" id="KW-0342">GTP-binding</keyword>
<dbReference type="EC" id="3.6.5.n1" evidence="11"/>
<evidence type="ECO:0000256" key="1">
    <source>
        <dbReference type="ARBA" id="ARBA00005454"/>
    </source>
</evidence>
<evidence type="ECO:0000313" key="14">
    <source>
        <dbReference type="EMBL" id="GAF03983.1"/>
    </source>
</evidence>
<evidence type="ECO:0000256" key="8">
    <source>
        <dbReference type="ARBA" id="ARBA00050293"/>
    </source>
</evidence>
<dbReference type="InterPro" id="IPR013842">
    <property type="entry name" value="LepA_CTD"/>
</dbReference>
<evidence type="ECO:0000256" key="7">
    <source>
        <dbReference type="ARBA" id="ARBA00023136"/>
    </source>
</evidence>
<keyword evidence="14" id="KW-0251">Elongation factor</keyword>
<dbReference type="Pfam" id="PF06421">
    <property type="entry name" value="LepA_C"/>
    <property type="match status" value="1"/>
</dbReference>
<dbReference type="GO" id="GO:0005525">
    <property type="term" value="F:GTP binding"/>
    <property type="evidence" value="ECO:0007669"/>
    <property type="project" value="UniProtKB-KW"/>
</dbReference>
<keyword evidence="3" id="KW-0547">Nucleotide-binding</keyword>
<keyword evidence="15" id="KW-1185">Reference proteome</keyword>
<dbReference type="FunFam" id="3.30.70.240:FF:000007">
    <property type="entry name" value="Translation factor GUF1, mitochondrial"/>
    <property type="match status" value="1"/>
</dbReference>
<evidence type="ECO:0000256" key="6">
    <source>
        <dbReference type="ARBA" id="ARBA00023134"/>
    </source>
</evidence>
<dbReference type="GO" id="GO:0043022">
    <property type="term" value="F:ribosome binding"/>
    <property type="evidence" value="ECO:0007669"/>
    <property type="project" value="TreeGrafter"/>
</dbReference>
<dbReference type="GO" id="GO:0003746">
    <property type="term" value="F:translation elongation factor activity"/>
    <property type="evidence" value="ECO:0007669"/>
    <property type="project" value="UniProtKB-KW"/>
</dbReference>
<evidence type="ECO:0000256" key="9">
    <source>
        <dbReference type="ARBA" id="ARBA00057626"/>
    </source>
</evidence>
<protein>
    <recommendedName>
        <fullName evidence="11">elongation factor 4</fullName>
        <ecNumber evidence="11">3.6.5.n1</ecNumber>
    </recommendedName>
</protein>
<dbReference type="PANTHER" id="PTHR43512">
    <property type="entry name" value="TRANSLATION FACTOR GUF1-RELATED"/>
    <property type="match status" value="1"/>
</dbReference>
<evidence type="ECO:0000256" key="10">
    <source>
        <dbReference type="ARBA" id="ARBA00061052"/>
    </source>
</evidence>
<dbReference type="EMBL" id="BAMD01000034">
    <property type="protein sequence ID" value="GAF03983.1"/>
    <property type="molecule type" value="Genomic_DNA"/>
</dbReference>
<evidence type="ECO:0000259" key="13">
    <source>
        <dbReference type="Pfam" id="PF06421"/>
    </source>
</evidence>
<keyword evidence="4" id="KW-0378">Hydrolase</keyword>
<keyword evidence="7" id="KW-0472">Membrane</keyword>
<dbReference type="GO" id="GO:0016787">
    <property type="term" value="F:hydrolase activity"/>
    <property type="evidence" value="ECO:0007669"/>
    <property type="project" value="UniProtKB-KW"/>
</dbReference>
<dbReference type="InterPro" id="IPR038363">
    <property type="entry name" value="LepA_C_sf"/>
</dbReference>
<evidence type="ECO:0000256" key="3">
    <source>
        <dbReference type="ARBA" id="ARBA00022741"/>
    </source>
</evidence>
<comment type="similarity">
    <text evidence="1">Belongs to the TRAFAC class translation factor GTPase superfamily. Classic translation factor GTPase family. LepA subfamily.</text>
</comment>
<evidence type="ECO:0000256" key="5">
    <source>
        <dbReference type="ARBA" id="ARBA00022917"/>
    </source>
</evidence>
<dbReference type="Pfam" id="PF00679">
    <property type="entry name" value="EFG_C"/>
    <property type="match status" value="1"/>
</dbReference>
<dbReference type="Gene3D" id="3.30.70.2570">
    <property type="entry name" value="Elongation factor 4, C-terminal domain"/>
    <property type="match status" value="1"/>
</dbReference>
<accession>W7Y8G8</accession>
<evidence type="ECO:0000259" key="12">
    <source>
        <dbReference type="Pfam" id="PF00679"/>
    </source>
</evidence>
<feature type="domain" description="Elongation factor EFG" evidence="12">
    <location>
        <begin position="4"/>
        <end position="89"/>
    </location>
</feature>
<comment type="function">
    <text evidence="9">Required for accurate and efficient protein synthesis under certain stress conditions. May act as a fidelity factor of the translation reaction, by catalyzing a one-codon backward translocation of tRNAs on improperly translocated ribosomes. Back-translocation proceeds from a post-translocation (POST) complex to a pre-translocation (PRE) complex, thus giving elongation factor G a second chance to translocate the tRNAs correctly. Binds to ribosomes in a GTP-dependent manner.</text>
</comment>
<organism evidence="14 15">
    <name type="scientific">Saccharicrinis fermentans DSM 9555 = JCM 21142</name>
    <dbReference type="NCBI Taxonomy" id="869213"/>
    <lineage>
        <taxon>Bacteria</taxon>
        <taxon>Pseudomonadati</taxon>
        <taxon>Bacteroidota</taxon>
        <taxon>Bacteroidia</taxon>
        <taxon>Marinilabiliales</taxon>
        <taxon>Marinilabiliaceae</taxon>
        <taxon>Saccharicrinis</taxon>
    </lineage>
</organism>
<dbReference type="Proteomes" id="UP000019402">
    <property type="component" value="Unassembled WGS sequence"/>
</dbReference>
<dbReference type="eggNOG" id="COG0481">
    <property type="taxonomic scope" value="Bacteria"/>
</dbReference>
<keyword evidence="2" id="KW-1003">Cell membrane</keyword>
<comment type="caution">
    <text evidence="14">The sequence shown here is derived from an EMBL/GenBank/DDBJ whole genome shotgun (WGS) entry which is preliminary data.</text>
</comment>
<evidence type="ECO:0000256" key="11">
    <source>
        <dbReference type="ARBA" id="ARBA00066744"/>
    </source>
</evidence>
<name>W7Y8G8_9BACT</name>
<dbReference type="PANTHER" id="PTHR43512:SF4">
    <property type="entry name" value="TRANSLATION FACTOR GUF1 HOMOLOG, CHLOROPLASTIC"/>
    <property type="match status" value="1"/>
</dbReference>
<gene>
    <name evidence="14" type="ORF">JCM21142_72673</name>
</gene>
<dbReference type="InterPro" id="IPR035647">
    <property type="entry name" value="EFG_III/V"/>
</dbReference>
<dbReference type="Gene3D" id="3.30.70.240">
    <property type="match status" value="1"/>
</dbReference>
<dbReference type="AlphaFoldDB" id="W7Y8G8"/>
<evidence type="ECO:0000313" key="15">
    <source>
        <dbReference type="Proteomes" id="UP000019402"/>
    </source>
</evidence>
<dbReference type="InterPro" id="IPR006297">
    <property type="entry name" value="EF-4"/>
</dbReference>
<feature type="domain" description="GTP-binding protein LepA C-terminal" evidence="13">
    <location>
        <begin position="93"/>
        <end position="199"/>
    </location>
</feature>
<dbReference type="GO" id="GO:0045727">
    <property type="term" value="P:positive regulation of translation"/>
    <property type="evidence" value="ECO:0007669"/>
    <property type="project" value="TreeGrafter"/>
</dbReference>
<comment type="similarity">
    <text evidence="10">Belongs to the GTP-binding elongation factor family. LepA subfamily.</text>
</comment>
<comment type="catalytic activity">
    <reaction evidence="8">
        <text>GTP + H2O = GDP + phosphate + H(+)</text>
        <dbReference type="Rhea" id="RHEA:19669"/>
        <dbReference type="ChEBI" id="CHEBI:15377"/>
        <dbReference type="ChEBI" id="CHEBI:15378"/>
        <dbReference type="ChEBI" id="CHEBI:37565"/>
        <dbReference type="ChEBI" id="CHEBI:43474"/>
        <dbReference type="ChEBI" id="CHEBI:58189"/>
        <dbReference type="EC" id="3.6.5.n1"/>
    </reaction>
</comment>